<dbReference type="EMBL" id="JAPUFD010000018">
    <property type="protein sequence ID" value="MDI1492355.1"/>
    <property type="molecule type" value="Genomic_DNA"/>
</dbReference>
<evidence type="ECO:0000313" key="1">
    <source>
        <dbReference type="EMBL" id="MDI1492355.1"/>
    </source>
</evidence>
<name>A0AA43QTM4_9LECA</name>
<accession>A0AA43QTM4</accession>
<evidence type="ECO:0000313" key="2">
    <source>
        <dbReference type="Proteomes" id="UP001161017"/>
    </source>
</evidence>
<evidence type="ECO:0008006" key="3">
    <source>
        <dbReference type="Google" id="ProtNLM"/>
    </source>
</evidence>
<keyword evidence="2" id="KW-1185">Reference proteome</keyword>
<dbReference type="InterPro" id="IPR043198">
    <property type="entry name" value="Cyclin/Ssn8"/>
</dbReference>
<dbReference type="FunFam" id="1.10.472.10:FF:000126">
    <property type="entry name" value="Cyclin domain protein"/>
    <property type="match status" value="1"/>
</dbReference>
<dbReference type="PANTHER" id="PTHR10026">
    <property type="entry name" value="CYCLIN"/>
    <property type="match status" value="1"/>
</dbReference>
<dbReference type="AlphaFoldDB" id="A0AA43QTM4"/>
<dbReference type="Gene3D" id="1.10.472.10">
    <property type="entry name" value="Cyclin-like"/>
    <property type="match status" value="2"/>
</dbReference>
<dbReference type="Proteomes" id="UP001161017">
    <property type="component" value="Unassembled WGS sequence"/>
</dbReference>
<dbReference type="InterPro" id="IPR036915">
    <property type="entry name" value="Cyclin-like_sf"/>
</dbReference>
<dbReference type="GO" id="GO:0006357">
    <property type="term" value="P:regulation of transcription by RNA polymerase II"/>
    <property type="evidence" value="ECO:0007669"/>
    <property type="project" value="InterPro"/>
</dbReference>
<dbReference type="SUPFAM" id="SSF47954">
    <property type="entry name" value="Cyclin-like"/>
    <property type="match status" value="2"/>
</dbReference>
<sequence>MAEPLSALSNPLVTPDQLTTTSSQLDGILADLEASLRFTGAQLTQAAGILLHLPQELIVQAIVLFYRFYVGSEGGSFLINSVQDVSAACIYLVAKPSFHPQPPRSVLNVYAYLTSSVSPLRSNFDQVSSEKPDPKSYYVSEGEYISRRSTLLQTESIVLRAISFTTQVKAPHTLALTYLQTLSVLPNPPTDKSKALARRTLEHLNTALFSPQLLYLTHQPNGLAIAAIYLAAREVGQKLTAGEWWEVFDVDREELGFLVVGLGSVEGWVKKEMEERGADGRLMVTVKDVEEELARRRKEEGAGTNNVED</sequence>
<gene>
    <name evidence="1" type="ORF">OHK93_003569</name>
</gene>
<protein>
    <recommendedName>
        <fullName evidence="3">Cyclin</fullName>
    </recommendedName>
</protein>
<dbReference type="GO" id="GO:0016538">
    <property type="term" value="F:cyclin-dependent protein serine/threonine kinase regulator activity"/>
    <property type="evidence" value="ECO:0007669"/>
    <property type="project" value="InterPro"/>
</dbReference>
<reference evidence="1" key="1">
    <citation type="journal article" date="2023" name="Genome Biol. Evol.">
        <title>First Whole Genome Sequence and Flow Cytometry Genome Size Data for the Lichen-Forming Fungus Ramalina farinacea (Ascomycota).</title>
        <authorList>
            <person name="Llewellyn T."/>
            <person name="Mian S."/>
            <person name="Hill R."/>
            <person name="Leitch I.J."/>
            <person name="Gaya E."/>
        </authorList>
    </citation>
    <scope>NUCLEOTIDE SEQUENCE</scope>
    <source>
        <strain evidence="1">LIQ254RAFAR</strain>
    </source>
</reference>
<comment type="caution">
    <text evidence="1">The sequence shown here is derived from an EMBL/GenBank/DDBJ whole genome shotgun (WGS) entry which is preliminary data.</text>
</comment>
<proteinExistence type="predicted"/>
<organism evidence="1 2">
    <name type="scientific">Ramalina farinacea</name>
    <dbReference type="NCBI Taxonomy" id="258253"/>
    <lineage>
        <taxon>Eukaryota</taxon>
        <taxon>Fungi</taxon>
        <taxon>Dikarya</taxon>
        <taxon>Ascomycota</taxon>
        <taxon>Pezizomycotina</taxon>
        <taxon>Lecanoromycetes</taxon>
        <taxon>OSLEUM clade</taxon>
        <taxon>Lecanoromycetidae</taxon>
        <taxon>Lecanorales</taxon>
        <taxon>Lecanorineae</taxon>
        <taxon>Ramalinaceae</taxon>
        <taxon>Ramalina</taxon>
    </lineage>
</organism>